<evidence type="ECO:0000313" key="1">
    <source>
        <dbReference type="EMBL" id="GEU40898.1"/>
    </source>
</evidence>
<name>A0A6L2JUV9_TANCI</name>
<proteinExistence type="predicted"/>
<comment type="caution">
    <text evidence="1">The sequence shown here is derived from an EMBL/GenBank/DDBJ whole genome shotgun (WGS) entry which is preliminary data.</text>
</comment>
<accession>A0A6L2JUV9</accession>
<dbReference type="AlphaFoldDB" id="A0A6L2JUV9"/>
<organism evidence="1">
    <name type="scientific">Tanacetum cinerariifolium</name>
    <name type="common">Dalmatian daisy</name>
    <name type="synonym">Chrysanthemum cinerariifolium</name>
    <dbReference type="NCBI Taxonomy" id="118510"/>
    <lineage>
        <taxon>Eukaryota</taxon>
        <taxon>Viridiplantae</taxon>
        <taxon>Streptophyta</taxon>
        <taxon>Embryophyta</taxon>
        <taxon>Tracheophyta</taxon>
        <taxon>Spermatophyta</taxon>
        <taxon>Magnoliopsida</taxon>
        <taxon>eudicotyledons</taxon>
        <taxon>Gunneridae</taxon>
        <taxon>Pentapetalae</taxon>
        <taxon>asterids</taxon>
        <taxon>campanulids</taxon>
        <taxon>Asterales</taxon>
        <taxon>Asteraceae</taxon>
        <taxon>Asteroideae</taxon>
        <taxon>Anthemideae</taxon>
        <taxon>Anthemidinae</taxon>
        <taxon>Tanacetum</taxon>
    </lineage>
</organism>
<gene>
    <name evidence="1" type="ORF">Tci_012876</name>
</gene>
<protein>
    <submittedName>
        <fullName evidence="1">Uncharacterized protein</fullName>
    </submittedName>
</protein>
<dbReference type="EMBL" id="BKCJ010001365">
    <property type="protein sequence ID" value="GEU40898.1"/>
    <property type="molecule type" value="Genomic_DNA"/>
</dbReference>
<sequence length="173" mass="20474">MNDFDSHQEKWLSSLRTQFQQQQDDICNKLKTLLKMCSERFNNNPTHNTTHANVLTSCQDEGTEPRNKEVIKSPTKLLAPKYQDHHSSITTDKKTLPIRRVYFVNTITLVKKKRESMYTTLREHKGLTNEVDDEVGSNELKEEEDDDLEYFNMFPSMKELEYHEWLLKNPRPP</sequence>
<reference evidence="1" key="1">
    <citation type="journal article" date="2019" name="Sci. Rep.">
        <title>Draft genome of Tanacetum cinerariifolium, the natural source of mosquito coil.</title>
        <authorList>
            <person name="Yamashiro T."/>
            <person name="Shiraishi A."/>
            <person name="Satake H."/>
            <person name="Nakayama K."/>
        </authorList>
    </citation>
    <scope>NUCLEOTIDE SEQUENCE</scope>
</reference>